<dbReference type="InterPro" id="IPR004616">
    <property type="entry name" value="Leu/Phe-tRNA_Trfase"/>
</dbReference>
<evidence type="ECO:0000313" key="5">
    <source>
        <dbReference type="EMBL" id="AII85950.1"/>
    </source>
</evidence>
<reference evidence="5 6" key="1">
    <citation type="journal article" date="2014" name="ISME J.">
        <title>Adaptation of an abundant Roseobacter RCA organism to pelagic systems revealed by genomic and transcriptomic analyses.</title>
        <authorList>
            <person name="Voget S."/>
            <person name="Wemheuer B."/>
            <person name="Brinkhoff T."/>
            <person name="Vollmers J."/>
            <person name="Dietrich S."/>
            <person name="Giebel H.A."/>
            <person name="Beardsley C."/>
            <person name="Sardemann C."/>
            <person name="Bakenhus I."/>
            <person name="Billerbeck S."/>
            <person name="Daniel R."/>
            <person name="Simon M."/>
        </authorList>
    </citation>
    <scope>NUCLEOTIDE SEQUENCE [LARGE SCALE GENOMIC DNA]</scope>
    <source>
        <strain evidence="5 6">RCA23</strain>
    </source>
</reference>
<protein>
    <recommendedName>
        <fullName evidence="4">Leucyl/phenylalanyl-tRNA--protein transferase</fullName>
        <ecNumber evidence="4">2.3.2.6</ecNumber>
    </recommendedName>
    <alternativeName>
        <fullName evidence="4">L/F-transferase</fullName>
    </alternativeName>
    <alternativeName>
        <fullName evidence="4">Leucyltransferase</fullName>
    </alternativeName>
    <alternativeName>
        <fullName evidence="4">Phenyalanyltransferase</fullName>
    </alternativeName>
</protein>
<keyword evidence="6" id="KW-1185">Reference proteome</keyword>
<keyword evidence="3 4" id="KW-0012">Acyltransferase</keyword>
<sequence>MSFAAVSPQLMLHAYAQGIFPMAENAEDHDLFWVDPKRRGILPLDGFHISRSLRRFLHGHKITATLNQAFDSVLQHCADREETWINPTLHANYTALNEMGCCHSLEVWDDGALLGGVFGIAIGGVFCGESMFSHRTNGSKAALAFLTTHLRNCGFALFDTQFITDHLQTLGALEISRAQYRSRLAEALALPATITAQPLPDVHNVLQRRTQTS</sequence>
<gene>
    <name evidence="4 5" type="primary">aat</name>
    <name evidence="5" type="ORF">RCA23_c03880</name>
</gene>
<dbReference type="InterPro" id="IPR016181">
    <property type="entry name" value="Acyl_CoA_acyltransferase"/>
</dbReference>
<comment type="catalytic activity">
    <reaction evidence="4">
        <text>N-terminal L-lysyl-[protein] + L-leucyl-tRNA(Leu) = N-terminal L-leucyl-L-lysyl-[protein] + tRNA(Leu) + H(+)</text>
        <dbReference type="Rhea" id="RHEA:12340"/>
        <dbReference type="Rhea" id="RHEA-COMP:9613"/>
        <dbReference type="Rhea" id="RHEA-COMP:9622"/>
        <dbReference type="Rhea" id="RHEA-COMP:12670"/>
        <dbReference type="Rhea" id="RHEA-COMP:12671"/>
        <dbReference type="ChEBI" id="CHEBI:15378"/>
        <dbReference type="ChEBI" id="CHEBI:65249"/>
        <dbReference type="ChEBI" id="CHEBI:78442"/>
        <dbReference type="ChEBI" id="CHEBI:78494"/>
        <dbReference type="ChEBI" id="CHEBI:133043"/>
        <dbReference type="EC" id="2.3.2.6"/>
    </reaction>
</comment>
<name>A0AAN0RGV4_9RHOB</name>
<keyword evidence="2 4" id="KW-0808">Transferase</keyword>
<evidence type="ECO:0000256" key="4">
    <source>
        <dbReference type="HAMAP-Rule" id="MF_00688"/>
    </source>
</evidence>
<dbReference type="EMBL" id="CP003984">
    <property type="protein sequence ID" value="AII85950.1"/>
    <property type="molecule type" value="Genomic_DNA"/>
</dbReference>
<dbReference type="GO" id="GO:0005737">
    <property type="term" value="C:cytoplasm"/>
    <property type="evidence" value="ECO:0007669"/>
    <property type="project" value="UniProtKB-SubCell"/>
</dbReference>
<dbReference type="PANTHER" id="PTHR30098">
    <property type="entry name" value="LEUCYL/PHENYLALANYL-TRNA--PROTEIN TRANSFERASE"/>
    <property type="match status" value="1"/>
</dbReference>
<dbReference type="GO" id="GO:0030163">
    <property type="term" value="P:protein catabolic process"/>
    <property type="evidence" value="ECO:0007669"/>
    <property type="project" value="UniProtKB-UniRule"/>
</dbReference>
<dbReference type="InterPro" id="IPR042203">
    <property type="entry name" value="Leu/Phe-tRNA_Trfase_C"/>
</dbReference>
<evidence type="ECO:0000256" key="1">
    <source>
        <dbReference type="ARBA" id="ARBA00022490"/>
    </source>
</evidence>
<comment type="function">
    <text evidence="4">Functions in the N-end rule pathway of protein degradation where it conjugates Leu, Phe and, less efficiently, Met from aminoacyl-tRNAs to the N-termini of proteins containing an N-terminal arginine or lysine.</text>
</comment>
<dbReference type="Pfam" id="PF03588">
    <property type="entry name" value="Leu_Phe_trans"/>
    <property type="match status" value="1"/>
</dbReference>
<comment type="catalytic activity">
    <reaction evidence="4">
        <text>L-phenylalanyl-tRNA(Phe) + an N-terminal L-alpha-aminoacyl-[protein] = an N-terminal L-phenylalanyl-L-alpha-aminoacyl-[protein] + tRNA(Phe)</text>
        <dbReference type="Rhea" id="RHEA:43632"/>
        <dbReference type="Rhea" id="RHEA-COMP:9668"/>
        <dbReference type="Rhea" id="RHEA-COMP:9699"/>
        <dbReference type="Rhea" id="RHEA-COMP:10636"/>
        <dbReference type="Rhea" id="RHEA-COMP:10637"/>
        <dbReference type="ChEBI" id="CHEBI:78442"/>
        <dbReference type="ChEBI" id="CHEBI:78531"/>
        <dbReference type="ChEBI" id="CHEBI:78597"/>
        <dbReference type="ChEBI" id="CHEBI:83561"/>
        <dbReference type="EC" id="2.3.2.6"/>
    </reaction>
</comment>
<dbReference type="EC" id="2.3.2.6" evidence="4"/>
<evidence type="ECO:0000256" key="3">
    <source>
        <dbReference type="ARBA" id="ARBA00023315"/>
    </source>
</evidence>
<comment type="similarity">
    <text evidence="4">Belongs to the L/F-transferase family.</text>
</comment>
<dbReference type="Proteomes" id="UP000028680">
    <property type="component" value="Chromosome"/>
</dbReference>
<dbReference type="PANTHER" id="PTHR30098:SF2">
    <property type="entry name" value="LEUCYL_PHENYLALANYL-TRNA--PROTEIN TRANSFERASE"/>
    <property type="match status" value="1"/>
</dbReference>
<dbReference type="KEGG" id="ptp:RCA23_c03880"/>
<dbReference type="HAMAP" id="MF_00688">
    <property type="entry name" value="Leu_Phe_trans"/>
    <property type="match status" value="1"/>
</dbReference>
<comment type="subcellular location">
    <subcellularLocation>
        <location evidence="4">Cytoplasm</location>
    </subcellularLocation>
</comment>
<comment type="catalytic activity">
    <reaction evidence="4">
        <text>N-terminal L-arginyl-[protein] + L-leucyl-tRNA(Leu) = N-terminal L-leucyl-L-arginyl-[protein] + tRNA(Leu) + H(+)</text>
        <dbReference type="Rhea" id="RHEA:50416"/>
        <dbReference type="Rhea" id="RHEA-COMP:9613"/>
        <dbReference type="Rhea" id="RHEA-COMP:9622"/>
        <dbReference type="Rhea" id="RHEA-COMP:12672"/>
        <dbReference type="Rhea" id="RHEA-COMP:12673"/>
        <dbReference type="ChEBI" id="CHEBI:15378"/>
        <dbReference type="ChEBI" id="CHEBI:64719"/>
        <dbReference type="ChEBI" id="CHEBI:78442"/>
        <dbReference type="ChEBI" id="CHEBI:78494"/>
        <dbReference type="ChEBI" id="CHEBI:133044"/>
        <dbReference type="EC" id="2.3.2.6"/>
    </reaction>
</comment>
<dbReference type="Gene3D" id="3.40.630.70">
    <property type="entry name" value="Leucyl/phenylalanyl-tRNA-protein transferase, C-terminal domain"/>
    <property type="match status" value="1"/>
</dbReference>
<proteinExistence type="inferred from homology"/>
<keyword evidence="1 4" id="KW-0963">Cytoplasm</keyword>
<evidence type="ECO:0000313" key="6">
    <source>
        <dbReference type="Proteomes" id="UP000028680"/>
    </source>
</evidence>
<dbReference type="AlphaFoldDB" id="A0AAN0RGV4"/>
<dbReference type="NCBIfam" id="TIGR00667">
    <property type="entry name" value="aat"/>
    <property type="match status" value="1"/>
</dbReference>
<organism evidence="5 6">
    <name type="scientific">Planktomarina temperata RCA23</name>
    <dbReference type="NCBI Taxonomy" id="666509"/>
    <lineage>
        <taxon>Bacteria</taxon>
        <taxon>Pseudomonadati</taxon>
        <taxon>Pseudomonadota</taxon>
        <taxon>Alphaproteobacteria</taxon>
        <taxon>Rhodobacterales</taxon>
        <taxon>Paracoccaceae</taxon>
        <taxon>Planktomarina</taxon>
    </lineage>
</organism>
<accession>A0AAN0RGV4</accession>
<evidence type="ECO:0000256" key="2">
    <source>
        <dbReference type="ARBA" id="ARBA00022679"/>
    </source>
</evidence>
<dbReference type="RefSeq" id="WP_044048815.1">
    <property type="nucleotide sequence ID" value="NZ_CP003984.1"/>
</dbReference>
<dbReference type="SUPFAM" id="SSF55729">
    <property type="entry name" value="Acyl-CoA N-acyltransferases (Nat)"/>
    <property type="match status" value="1"/>
</dbReference>
<dbReference type="GO" id="GO:0008914">
    <property type="term" value="F:leucyl-tRNA--protein transferase activity"/>
    <property type="evidence" value="ECO:0007669"/>
    <property type="project" value="UniProtKB-UniRule"/>
</dbReference>